<evidence type="ECO:0000256" key="1">
    <source>
        <dbReference type="ARBA" id="ARBA00004651"/>
    </source>
</evidence>
<name>A0ABV5VYW5_9BACL</name>
<evidence type="ECO:0000256" key="10">
    <source>
        <dbReference type="ARBA" id="ARBA00023012"/>
    </source>
</evidence>
<dbReference type="PANTHER" id="PTHR34220:SF11">
    <property type="entry name" value="SENSOR PROTEIN KINASE HPTS"/>
    <property type="match status" value="1"/>
</dbReference>
<dbReference type="SMART" id="SM00304">
    <property type="entry name" value="HAMP"/>
    <property type="match status" value="1"/>
</dbReference>
<dbReference type="Pfam" id="PF02518">
    <property type="entry name" value="HATPase_c"/>
    <property type="match status" value="1"/>
</dbReference>
<organism evidence="14 15">
    <name type="scientific">Paenibacillus hodogayensis</name>
    <dbReference type="NCBI Taxonomy" id="279208"/>
    <lineage>
        <taxon>Bacteria</taxon>
        <taxon>Bacillati</taxon>
        <taxon>Bacillota</taxon>
        <taxon>Bacilli</taxon>
        <taxon>Bacillales</taxon>
        <taxon>Paenibacillaceae</taxon>
        <taxon>Paenibacillus</taxon>
    </lineage>
</organism>
<dbReference type="PROSITE" id="PS50885">
    <property type="entry name" value="HAMP"/>
    <property type="match status" value="1"/>
</dbReference>
<dbReference type="InterPro" id="IPR010559">
    <property type="entry name" value="Sig_transdc_His_kin_internal"/>
</dbReference>
<evidence type="ECO:0000256" key="7">
    <source>
        <dbReference type="ARBA" id="ARBA00022777"/>
    </source>
</evidence>
<accession>A0ABV5VYW5</accession>
<evidence type="ECO:0000256" key="12">
    <source>
        <dbReference type="SAM" id="Phobius"/>
    </source>
</evidence>
<dbReference type="PANTHER" id="PTHR34220">
    <property type="entry name" value="SENSOR HISTIDINE KINASE YPDA"/>
    <property type="match status" value="1"/>
</dbReference>
<evidence type="ECO:0000313" key="14">
    <source>
        <dbReference type="EMBL" id="MFB9753499.1"/>
    </source>
</evidence>
<evidence type="ECO:0000259" key="13">
    <source>
        <dbReference type="PROSITE" id="PS50885"/>
    </source>
</evidence>
<feature type="transmembrane region" description="Helical" evidence="12">
    <location>
        <begin position="14"/>
        <end position="36"/>
    </location>
</feature>
<keyword evidence="3" id="KW-0597">Phosphoprotein</keyword>
<dbReference type="Gene3D" id="3.30.565.10">
    <property type="entry name" value="Histidine kinase-like ATPase, C-terminal domain"/>
    <property type="match status" value="1"/>
</dbReference>
<dbReference type="Pfam" id="PF06580">
    <property type="entry name" value="His_kinase"/>
    <property type="match status" value="1"/>
</dbReference>
<dbReference type="InterPro" id="IPR050640">
    <property type="entry name" value="Bact_2-comp_sensor_kinase"/>
</dbReference>
<dbReference type="Gene3D" id="6.10.340.10">
    <property type="match status" value="1"/>
</dbReference>
<evidence type="ECO:0000256" key="4">
    <source>
        <dbReference type="ARBA" id="ARBA00022679"/>
    </source>
</evidence>
<keyword evidence="5 12" id="KW-0812">Transmembrane</keyword>
<dbReference type="InterPro" id="IPR003660">
    <property type="entry name" value="HAMP_dom"/>
</dbReference>
<keyword evidence="2" id="KW-1003">Cell membrane</keyword>
<evidence type="ECO:0000256" key="8">
    <source>
        <dbReference type="ARBA" id="ARBA00022840"/>
    </source>
</evidence>
<dbReference type="CDD" id="cd06225">
    <property type="entry name" value="HAMP"/>
    <property type="match status" value="1"/>
</dbReference>
<evidence type="ECO:0000256" key="2">
    <source>
        <dbReference type="ARBA" id="ARBA00022475"/>
    </source>
</evidence>
<proteinExistence type="predicted"/>
<evidence type="ECO:0000313" key="15">
    <source>
        <dbReference type="Proteomes" id="UP001589619"/>
    </source>
</evidence>
<evidence type="ECO:0000256" key="3">
    <source>
        <dbReference type="ARBA" id="ARBA00022553"/>
    </source>
</evidence>
<comment type="caution">
    <text evidence="14">The sequence shown here is derived from an EMBL/GenBank/DDBJ whole genome shotgun (WGS) entry which is preliminary data.</text>
</comment>
<evidence type="ECO:0000256" key="9">
    <source>
        <dbReference type="ARBA" id="ARBA00022989"/>
    </source>
</evidence>
<keyword evidence="7 14" id="KW-0418">Kinase</keyword>
<dbReference type="Proteomes" id="UP001589619">
    <property type="component" value="Unassembled WGS sequence"/>
</dbReference>
<dbReference type="InterPro" id="IPR003594">
    <property type="entry name" value="HATPase_dom"/>
</dbReference>
<dbReference type="SUPFAM" id="SSF55874">
    <property type="entry name" value="ATPase domain of HSP90 chaperone/DNA topoisomerase II/histidine kinase"/>
    <property type="match status" value="1"/>
</dbReference>
<dbReference type="InterPro" id="IPR036890">
    <property type="entry name" value="HATPase_C_sf"/>
</dbReference>
<keyword evidence="11 12" id="KW-0472">Membrane</keyword>
<dbReference type="SUPFAM" id="SSF158472">
    <property type="entry name" value="HAMP domain-like"/>
    <property type="match status" value="1"/>
</dbReference>
<keyword evidence="8" id="KW-0067">ATP-binding</keyword>
<evidence type="ECO:0000256" key="6">
    <source>
        <dbReference type="ARBA" id="ARBA00022741"/>
    </source>
</evidence>
<keyword evidence="6" id="KW-0547">Nucleotide-binding</keyword>
<comment type="subcellular location">
    <subcellularLocation>
        <location evidence="1">Cell membrane</location>
        <topology evidence="1">Multi-pass membrane protein</topology>
    </subcellularLocation>
</comment>
<evidence type="ECO:0000256" key="5">
    <source>
        <dbReference type="ARBA" id="ARBA00022692"/>
    </source>
</evidence>
<dbReference type="EMBL" id="JBHMAG010000012">
    <property type="protein sequence ID" value="MFB9753499.1"/>
    <property type="molecule type" value="Genomic_DNA"/>
</dbReference>
<evidence type="ECO:0000256" key="11">
    <source>
        <dbReference type="ARBA" id="ARBA00023136"/>
    </source>
</evidence>
<keyword evidence="15" id="KW-1185">Reference proteome</keyword>
<dbReference type="GO" id="GO:0004673">
    <property type="term" value="F:protein histidine kinase activity"/>
    <property type="evidence" value="ECO:0007669"/>
    <property type="project" value="UniProtKB-EC"/>
</dbReference>
<dbReference type="Pfam" id="PF00672">
    <property type="entry name" value="HAMP"/>
    <property type="match status" value="1"/>
</dbReference>
<feature type="domain" description="HAMP" evidence="13">
    <location>
        <begin position="307"/>
        <end position="359"/>
    </location>
</feature>
<reference evidence="14 15" key="1">
    <citation type="submission" date="2024-09" db="EMBL/GenBank/DDBJ databases">
        <authorList>
            <person name="Sun Q."/>
            <person name="Mori K."/>
        </authorList>
    </citation>
    <scope>NUCLEOTIDE SEQUENCE [LARGE SCALE GENOMIC DNA]</scope>
    <source>
        <strain evidence="14 15">JCM 12520</strain>
    </source>
</reference>
<keyword evidence="10" id="KW-0902">Two-component regulatory system</keyword>
<protein>
    <submittedName>
        <fullName evidence="14">Sensor histidine kinase</fullName>
        <ecNumber evidence="14">2.7.13.3</ecNumber>
    </submittedName>
</protein>
<keyword evidence="4 14" id="KW-0808">Transferase</keyword>
<sequence>MNGSMVRMFSGSSIFVKNIVLFMLFAVPMYGISLLINHSNSEHVKEQIFGSMQSRVHFYLNSLEEEIGRVNRLKQQFITDDDLQRLSALALQMSNYDKRGAILRIQQKLQNVVDSSLYVEEATVHIPLIDRTISNVYYDEDVALNKIEALARDSESRSSPFVVWNHDLLIVQSAPRQRNGTTAYLAEIKLSEQKLRQTLVHITNEPKGGAMLIDRERRWMLSSDGDDDRYEQWVRELASAGGQKTIAIAGEAYWLTYDYSEFLGAFLAVYVPEEQFMDWKRKYRLILWLVTAVSLLFAGLFSYWNYRLIHKPLIRLVHAFRKMEKGDLQVRLEHRHEDEFRYLYDQFNATTARLNTLISEVYEQKIRSQRSELKQLQSQINPHFLYNSFFVLYRMAQRHDHDNVARFTEHLGHYFRFITRSEADEVTFEEEYDHMKAYTEIQRTRFSRSVQTDIMPLPDRAKNVAVPRLILQPLVENSFHHALEHKQKGGLLSVRFREETGGLLIEVEDNGSQIDPVQIERLNGLLRRSGADMELTTGVFNVHRRLWIKFGENAGLRFAVGELGGLLVCMRIPLPKEVE</sequence>
<keyword evidence="9 12" id="KW-1133">Transmembrane helix</keyword>
<dbReference type="EC" id="2.7.13.3" evidence="14"/>
<gene>
    <name evidence="14" type="ORF">ACFFNY_18185</name>
</gene>
<feature type="transmembrane region" description="Helical" evidence="12">
    <location>
        <begin position="285"/>
        <end position="306"/>
    </location>
</feature>
<dbReference type="RefSeq" id="WP_344901231.1">
    <property type="nucleotide sequence ID" value="NZ_BAAAYO010000001.1"/>
</dbReference>